<evidence type="ECO:0000259" key="3">
    <source>
        <dbReference type="PROSITE" id="PS50977"/>
    </source>
</evidence>
<organism evidence="4 5">
    <name type="scientific">Treponema brennaborense (strain DSM 12168 / CIP 105900 / DD5/3)</name>
    <dbReference type="NCBI Taxonomy" id="906968"/>
    <lineage>
        <taxon>Bacteria</taxon>
        <taxon>Pseudomonadati</taxon>
        <taxon>Spirochaetota</taxon>
        <taxon>Spirochaetia</taxon>
        <taxon>Spirochaetales</taxon>
        <taxon>Treponemataceae</taxon>
        <taxon>Treponema</taxon>
    </lineage>
</organism>
<dbReference type="HOGENOM" id="CLU_069356_12_2_12"/>
<evidence type="ECO:0000256" key="2">
    <source>
        <dbReference type="PROSITE-ProRule" id="PRU00335"/>
    </source>
</evidence>
<evidence type="ECO:0000256" key="1">
    <source>
        <dbReference type="ARBA" id="ARBA00023125"/>
    </source>
</evidence>
<reference evidence="5" key="1">
    <citation type="submission" date="2011-04" db="EMBL/GenBank/DDBJ databases">
        <title>The complete genome of Treponema brennaborense DSM 12168.</title>
        <authorList>
            <person name="Lucas S."/>
            <person name="Han J."/>
            <person name="Lapidus A."/>
            <person name="Bruce D."/>
            <person name="Goodwin L."/>
            <person name="Pitluck S."/>
            <person name="Peters L."/>
            <person name="Kyrpides N."/>
            <person name="Mavromatis K."/>
            <person name="Ivanova N."/>
            <person name="Mikhailova N."/>
            <person name="Pagani I."/>
            <person name="Teshima H."/>
            <person name="Detter J.C."/>
            <person name="Tapia R."/>
            <person name="Han C."/>
            <person name="Land M."/>
            <person name="Hauser L."/>
            <person name="Markowitz V."/>
            <person name="Cheng J.-F."/>
            <person name="Hugenholtz P."/>
            <person name="Woyke T."/>
            <person name="Wu D."/>
            <person name="Gronow S."/>
            <person name="Wellnitz S."/>
            <person name="Brambilla E."/>
            <person name="Klenk H.-P."/>
            <person name="Eisen J.A."/>
        </authorList>
    </citation>
    <scope>NUCLEOTIDE SEQUENCE [LARGE SCALE GENOMIC DNA]</scope>
    <source>
        <strain evidence="5">DSM 12168 / CIP 105900 / DD5/3</strain>
    </source>
</reference>
<feature type="domain" description="HTH tetR-type" evidence="3">
    <location>
        <begin position="8"/>
        <end position="68"/>
    </location>
</feature>
<evidence type="ECO:0000313" key="4">
    <source>
        <dbReference type="EMBL" id="AEE17844.1"/>
    </source>
</evidence>
<protein>
    <submittedName>
        <fullName evidence="4">Regulatory protein TetR</fullName>
    </submittedName>
</protein>
<dbReference type="InterPro" id="IPR050624">
    <property type="entry name" value="HTH-type_Tx_Regulator"/>
</dbReference>
<dbReference type="PANTHER" id="PTHR43479:SF11">
    <property type="entry name" value="ACREF_ENVCD OPERON REPRESSOR-RELATED"/>
    <property type="match status" value="1"/>
</dbReference>
<dbReference type="InterPro" id="IPR036271">
    <property type="entry name" value="Tet_transcr_reg_TetR-rel_C_sf"/>
</dbReference>
<dbReference type="InterPro" id="IPR009057">
    <property type="entry name" value="Homeodomain-like_sf"/>
</dbReference>
<proteinExistence type="predicted"/>
<dbReference type="Gene3D" id="1.10.357.10">
    <property type="entry name" value="Tetracycline Repressor, domain 2"/>
    <property type="match status" value="1"/>
</dbReference>
<dbReference type="eggNOG" id="COG1309">
    <property type="taxonomic scope" value="Bacteria"/>
</dbReference>
<dbReference type="KEGG" id="tbe:Trebr_2437"/>
<dbReference type="PRINTS" id="PR00455">
    <property type="entry name" value="HTHTETR"/>
</dbReference>
<dbReference type="STRING" id="906968.Trebr_2437"/>
<evidence type="ECO:0000313" key="5">
    <source>
        <dbReference type="Proteomes" id="UP000006546"/>
    </source>
</evidence>
<dbReference type="SUPFAM" id="SSF46689">
    <property type="entry name" value="Homeodomain-like"/>
    <property type="match status" value="1"/>
</dbReference>
<dbReference type="AlphaFoldDB" id="F4LMV4"/>
<keyword evidence="5" id="KW-1185">Reference proteome</keyword>
<dbReference type="InterPro" id="IPR013570">
    <property type="entry name" value="Tscrpt_reg_YsiA_C"/>
</dbReference>
<dbReference type="Pfam" id="PF00440">
    <property type="entry name" value="TetR_N"/>
    <property type="match status" value="1"/>
</dbReference>
<dbReference type="PANTHER" id="PTHR43479">
    <property type="entry name" value="ACREF/ENVCD OPERON REPRESSOR-RELATED"/>
    <property type="match status" value="1"/>
</dbReference>
<dbReference type="Proteomes" id="UP000006546">
    <property type="component" value="Chromosome"/>
</dbReference>
<feature type="DNA-binding region" description="H-T-H motif" evidence="2">
    <location>
        <begin position="31"/>
        <end position="50"/>
    </location>
</feature>
<name>F4LMV4_TREBD</name>
<dbReference type="Pfam" id="PF08359">
    <property type="entry name" value="TetR_C_4"/>
    <property type="match status" value="1"/>
</dbReference>
<dbReference type="SUPFAM" id="SSF48498">
    <property type="entry name" value="Tetracyclin repressor-like, C-terminal domain"/>
    <property type="match status" value="1"/>
</dbReference>
<dbReference type="GO" id="GO:0003677">
    <property type="term" value="F:DNA binding"/>
    <property type="evidence" value="ECO:0007669"/>
    <property type="project" value="UniProtKB-UniRule"/>
</dbReference>
<dbReference type="Gene3D" id="1.10.10.60">
    <property type="entry name" value="Homeodomain-like"/>
    <property type="match status" value="1"/>
</dbReference>
<dbReference type="EMBL" id="CP002696">
    <property type="protein sequence ID" value="AEE17844.1"/>
    <property type="molecule type" value="Genomic_DNA"/>
</dbReference>
<accession>F4LMV4</accession>
<sequence length="198" mass="22932">MAIVVEHEKRKREILDKSLDIFMEEGYEDVTFQKIADRCGITRTTLYIYFKNKREIFLWSIKQLTGEIETSLLLIVRDADIPIKQRLSTVLNTILDKCAENRRLFTVTLSYLLQLKKSGKDPGVRVRRRILRLRHLLSTIVIEGINSGDFKEMNVRDANEMLYGIIESAIFRLAVLDQQNVDELRGAFDLAIQGISAR</sequence>
<dbReference type="PROSITE" id="PS50977">
    <property type="entry name" value="HTH_TETR_2"/>
    <property type="match status" value="1"/>
</dbReference>
<dbReference type="OrthoDB" id="9809994at2"/>
<gene>
    <name evidence="4" type="ordered locus">Trebr_2437</name>
</gene>
<keyword evidence="1 2" id="KW-0238">DNA-binding</keyword>
<dbReference type="RefSeq" id="WP_013759545.1">
    <property type="nucleotide sequence ID" value="NC_015500.1"/>
</dbReference>
<dbReference type="InterPro" id="IPR001647">
    <property type="entry name" value="HTH_TetR"/>
</dbReference>